<gene>
    <name evidence="2" type="ORF">G3I43_30300</name>
</gene>
<feature type="compositionally biased region" description="Basic and acidic residues" evidence="1">
    <location>
        <begin position="1"/>
        <end position="11"/>
    </location>
</feature>
<feature type="region of interest" description="Disordered" evidence="1">
    <location>
        <begin position="1"/>
        <end position="28"/>
    </location>
</feature>
<accession>A0A6G3SZX6</accession>
<dbReference type="EMBL" id="JAAGMK010000880">
    <property type="protein sequence ID" value="NEB88423.1"/>
    <property type="molecule type" value="Genomic_DNA"/>
</dbReference>
<comment type="caution">
    <text evidence="2">The sequence shown here is derived from an EMBL/GenBank/DDBJ whole genome shotgun (WGS) entry which is preliminary data.</text>
</comment>
<proteinExistence type="predicted"/>
<organism evidence="2">
    <name type="scientific">Streptomyces anulatus</name>
    <name type="common">Streptomyces chrysomallus</name>
    <dbReference type="NCBI Taxonomy" id="1892"/>
    <lineage>
        <taxon>Bacteria</taxon>
        <taxon>Bacillati</taxon>
        <taxon>Actinomycetota</taxon>
        <taxon>Actinomycetes</taxon>
        <taxon>Kitasatosporales</taxon>
        <taxon>Streptomycetaceae</taxon>
        <taxon>Streptomyces</taxon>
    </lineage>
</organism>
<evidence type="ECO:0000256" key="1">
    <source>
        <dbReference type="SAM" id="MobiDB-lite"/>
    </source>
</evidence>
<protein>
    <submittedName>
        <fullName evidence="2">Uncharacterized protein</fullName>
    </submittedName>
</protein>
<reference evidence="2" key="1">
    <citation type="submission" date="2020-01" db="EMBL/GenBank/DDBJ databases">
        <title>Insect and environment-associated Actinomycetes.</title>
        <authorList>
            <person name="Currrie C."/>
            <person name="Chevrette M."/>
            <person name="Carlson C."/>
            <person name="Stubbendieck R."/>
            <person name="Wendt-Pienkowski E."/>
        </authorList>
    </citation>
    <scope>NUCLEOTIDE SEQUENCE</scope>
    <source>
        <strain evidence="2">SID505</strain>
    </source>
</reference>
<dbReference type="AlphaFoldDB" id="A0A6G3SZX6"/>
<name>A0A6G3SZX6_STRAQ</name>
<dbReference type="RefSeq" id="WP_164259966.1">
    <property type="nucleotide sequence ID" value="NZ_JAAGMK010000880.1"/>
</dbReference>
<sequence length="86" mass="8734">MDRQPRADHRATCTSPNVSGGGRRPNDSRRLLVAADGAGVPIEAEGEPDAVRAVVTGAAECGVQGSGVRKAVADGRAQRPVSAENG</sequence>
<feature type="non-terminal residue" evidence="2">
    <location>
        <position position="86"/>
    </location>
</feature>
<evidence type="ECO:0000313" key="2">
    <source>
        <dbReference type="EMBL" id="NEB88423.1"/>
    </source>
</evidence>